<evidence type="ECO:0000313" key="2">
    <source>
        <dbReference type="Proteomes" id="UP001219525"/>
    </source>
</evidence>
<dbReference type="AlphaFoldDB" id="A0AAD6UWM3"/>
<dbReference type="EMBL" id="JARJCW010000101">
    <property type="protein sequence ID" value="KAJ7194134.1"/>
    <property type="molecule type" value="Genomic_DNA"/>
</dbReference>
<dbReference type="Proteomes" id="UP001219525">
    <property type="component" value="Unassembled WGS sequence"/>
</dbReference>
<name>A0AAD6UWM3_9AGAR</name>
<evidence type="ECO:0000313" key="1">
    <source>
        <dbReference type="EMBL" id="KAJ7194134.1"/>
    </source>
</evidence>
<gene>
    <name evidence="1" type="ORF">GGX14DRAFT_404918</name>
</gene>
<reference evidence="1" key="1">
    <citation type="submission" date="2023-03" db="EMBL/GenBank/DDBJ databases">
        <title>Massive genome expansion in bonnet fungi (Mycena s.s.) driven by repeated elements and novel gene families across ecological guilds.</title>
        <authorList>
            <consortium name="Lawrence Berkeley National Laboratory"/>
            <person name="Harder C.B."/>
            <person name="Miyauchi S."/>
            <person name="Viragh M."/>
            <person name="Kuo A."/>
            <person name="Thoen E."/>
            <person name="Andreopoulos B."/>
            <person name="Lu D."/>
            <person name="Skrede I."/>
            <person name="Drula E."/>
            <person name="Henrissat B."/>
            <person name="Morin E."/>
            <person name="Kohler A."/>
            <person name="Barry K."/>
            <person name="LaButti K."/>
            <person name="Morin E."/>
            <person name="Salamov A."/>
            <person name="Lipzen A."/>
            <person name="Mereny Z."/>
            <person name="Hegedus B."/>
            <person name="Baldrian P."/>
            <person name="Stursova M."/>
            <person name="Weitz H."/>
            <person name="Taylor A."/>
            <person name="Grigoriev I.V."/>
            <person name="Nagy L.G."/>
            <person name="Martin F."/>
            <person name="Kauserud H."/>
        </authorList>
    </citation>
    <scope>NUCLEOTIDE SEQUENCE</scope>
    <source>
        <strain evidence="1">9144</strain>
    </source>
</reference>
<comment type="caution">
    <text evidence="1">The sequence shown here is derived from an EMBL/GenBank/DDBJ whole genome shotgun (WGS) entry which is preliminary data.</text>
</comment>
<accession>A0AAD6UWM3</accession>
<sequence>MVDGQLDLLTTPRSSYPVLEWKLTVKSWRNVNIAYQREHLSYSPDSLEGVINAQQSGHYKNTEDMVYGLSPDSLLGVSEDRLLVFIRSSIRYQKMMKLVPAGLQLKYTDNLTDRKTQLQIVQGQLSQVANAYNEHNFEKPQPF</sequence>
<organism evidence="1 2">
    <name type="scientific">Mycena pura</name>
    <dbReference type="NCBI Taxonomy" id="153505"/>
    <lineage>
        <taxon>Eukaryota</taxon>
        <taxon>Fungi</taxon>
        <taxon>Dikarya</taxon>
        <taxon>Basidiomycota</taxon>
        <taxon>Agaricomycotina</taxon>
        <taxon>Agaricomycetes</taxon>
        <taxon>Agaricomycetidae</taxon>
        <taxon>Agaricales</taxon>
        <taxon>Marasmiineae</taxon>
        <taxon>Mycenaceae</taxon>
        <taxon>Mycena</taxon>
    </lineage>
</organism>
<keyword evidence="2" id="KW-1185">Reference proteome</keyword>
<protein>
    <submittedName>
        <fullName evidence="1">Uncharacterized protein</fullName>
    </submittedName>
</protein>
<proteinExistence type="predicted"/>